<dbReference type="InterPro" id="IPR050250">
    <property type="entry name" value="Macrolide_Exporter_MacB"/>
</dbReference>
<dbReference type="Pfam" id="PF12704">
    <property type="entry name" value="MacB_PCD"/>
    <property type="match status" value="1"/>
</dbReference>
<keyword evidence="3 7" id="KW-0812">Transmembrane</keyword>
<evidence type="ECO:0000256" key="2">
    <source>
        <dbReference type="ARBA" id="ARBA00022475"/>
    </source>
</evidence>
<name>A0A2M7BET8_9BACT</name>
<evidence type="ECO:0000256" key="6">
    <source>
        <dbReference type="ARBA" id="ARBA00038076"/>
    </source>
</evidence>
<dbReference type="InterPro" id="IPR025857">
    <property type="entry name" value="MacB_PCD"/>
</dbReference>
<dbReference type="InterPro" id="IPR003838">
    <property type="entry name" value="ABC3_permease_C"/>
</dbReference>
<feature type="transmembrane region" description="Helical" evidence="7">
    <location>
        <begin position="366"/>
        <end position="386"/>
    </location>
</feature>
<evidence type="ECO:0000259" key="9">
    <source>
        <dbReference type="Pfam" id="PF12704"/>
    </source>
</evidence>
<proteinExistence type="inferred from homology"/>
<comment type="subcellular location">
    <subcellularLocation>
        <location evidence="1">Cell membrane</location>
        <topology evidence="1">Multi-pass membrane protein</topology>
    </subcellularLocation>
</comment>
<evidence type="ECO:0000256" key="5">
    <source>
        <dbReference type="ARBA" id="ARBA00023136"/>
    </source>
</evidence>
<evidence type="ECO:0000256" key="7">
    <source>
        <dbReference type="SAM" id="Phobius"/>
    </source>
</evidence>
<dbReference type="EMBL" id="PEVC01000017">
    <property type="protein sequence ID" value="PIV01594.1"/>
    <property type="molecule type" value="Genomic_DNA"/>
</dbReference>
<evidence type="ECO:0000259" key="8">
    <source>
        <dbReference type="Pfam" id="PF02687"/>
    </source>
</evidence>
<feature type="transmembrane region" description="Helical" evidence="7">
    <location>
        <begin position="325"/>
        <end position="354"/>
    </location>
</feature>
<keyword evidence="4 7" id="KW-1133">Transmembrane helix</keyword>
<evidence type="ECO:0000256" key="1">
    <source>
        <dbReference type="ARBA" id="ARBA00004651"/>
    </source>
</evidence>
<keyword evidence="2" id="KW-1003">Cell membrane</keyword>
<evidence type="ECO:0000313" key="10">
    <source>
        <dbReference type="EMBL" id="PIV01594.1"/>
    </source>
</evidence>
<comment type="similarity">
    <text evidence="6">Belongs to the ABC-4 integral membrane protein family.</text>
</comment>
<comment type="caution">
    <text evidence="10">The sequence shown here is derived from an EMBL/GenBank/DDBJ whole genome shotgun (WGS) entry which is preliminary data.</text>
</comment>
<dbReference type="GO" id="GO:0005886">
    <property type="term" value="C:plasma membrane"/>
    <property type="evidence" value="ECO:0007669"/>
    <property type="project" value="UniProtKB-SubCell"/>
</dbReference>
<evidence type="ECO:0000256" key="3">
    <source>
        <dbReference type="ARBA" id="ARBA00022692"/>
    </source>
</evidence>
<keyword evidence="5 7" id="KW-0472">Membrane</keyword>
<feature type="domain" description="ABC3 transporter permease C-terminal" evidence="8">
    <location>
        <begin position="285"/>
        <end position="396"/>
    </location>
</feature>
<evidence type="ECO:0000256" key="4">
    <source>
        <dbReference type="ARBA" id="ARBA00022989"/>
    </source>
</evidence>
<sequence length="403" mass="42592">MDTLETFKLATSALKRNKSRSFLTMLGIIIGVFAVISLISVGTALKNYITKQFESIGANVLYVLPGQVGNGQGGFGGGGGSPNFAGSKLKTSYIKEIEKIGFPITQVTGDIEVSSVVKFKNKQTRARIVGGTPDIVAFTAYTLNKGRFFNNSEVTSSRKVAVIGSEIATKLYENKEPLGQDIIVAENRFKIIGVLESRGAGSLGSQDSVVVVPISSAQTVFGVTNLQSIFAKFAGENQADEAKTKIQNLLLKSLKPEDFTVINQGTLLTSISAILNVVTIALGGIAAISLLVGGIGIMNIMLVSVTERTREIGIRKSVGAQNSDILVQFLIEAIFLSLVGGSIGIIMGVAVTMLVGKLIAANAFSWWSIFLAIGVSSLVGIVFGVAPAYKASKLDPVEALRYE</sequence>
<dbReference type="Pfam" id="PF02687">
    <property type="entry name" value="FtsX"/>
    <property type="match status" value="1"/>
</dbReference>
<dbReference type="GO" id="GO:0022857">
    <property type="term" value="F:transmembrane transporter activity"/>
    <property type="evidence" value="ECO:0007669"/>
    <property type="project" value="TreeGrafter"/>
</dbReference>
<dbReference type="PANTHER" id="PTHR30572:SF4">
    <property type="entry name" value="ABC TRANSPORTER PERMEASE YTRF"/>
    <property type="match status" value="1"/>
</dbReference>
<gene>
    <name evidence="10" type="ORF">COS54_00720</name>
</gene>
<dbReference type="AlphaFoldDB" id="A0A2M7BET8"/>
<feature type="transmembrane region" description="Helical" evidence="7">
    <location>
        <begin position="21"/>
        <end position="45"/>
    </location>
</feature>
<dbReference type="PANTHER" id="PTHR30572">
    <property type="entry name" value="MEMBRANE COMPONENT OF TRANSPORTER-RELATED"/>
    <property type="match status" value="1"/>
</dbReference>
<organism evidence="10 11">
    <name type="scientific">Candidatus Shapirobacteria bacterium CG03_land_8_20_14_0_80_39_12</name>
    <dbReference type="NCBI Taxonomy" id="1974879"/>
    <lineage>
        <taxon>Bacteria</taxon>
        <taxon>Candidatus Shapironibacteriota</taxon>
    </lineage>
</organism>
<evidence type="ECO:0000313" key="11">
    <source>
        <dbReference type="Proteomes" id="UP000229631"/>
    </source>
</evidence>
<reference evidence="11" key="1">
    <citation type="submission" date="2017-09" db="EMBL/GenBank/DDBJ databases">
        <title>Depth-based differentiation of microbial function through sediment-hosted aquifers and enrichment of novel symbionts in the deep terrestrial subsurface.</title>
        <authorList>
            <person name="Probst A.J."/>
            <person name="Ladd B."/>
            <person name="Jarett J.K."/>
            <person name="Geller-Mcgrath D.E."/>
            <person name="Sieber C.M.K."/>
            <person name="Emerson J.B."/>
            <person name="Anantharaman K."/>
            <person name="Thomas B.C."/>
            <person name="Malmstrom R."/>
            <person name="Stieglmeier M."/>
            <person name="Klingl A."/>
            <person name="Woyke T."/>
            <person name="Ryan C.M."/>
            <person name="Banfield J.F."/>
        </authorList>
    </citation>
    <scope>NUCLEOTIDE SEQUENCE [LARGE SCALE GENOMIC DNA]</scope>
</reference>
<dbReference type="Proteomes" id="UP000229631">
    <property type="component" value="Unassembled WGS sequence"/>
</dbReference>
<feature type="transmembrane region" description="Helical" evidence="7">
    <location>
        <begin position="273"/>
        <end position="304"/>
    </location>
</feature>
<protein>
    <submittedName>
        <fullName evidence="10">Multidrug ABC transporter substrate-binding protein</fullName>
    </submittedName>
</protein>
<accession>A0A2M7BET8</accession>
<feature type="domain" description="MacB-like periplasmic core" evidence="9">
    <location>
        <begin position="21"/>
        <end position="248"/>
    </location>
</feature>